<accession>G7YXT4</accession>
<sequence length="288" mass="32314">KKRRIIFMFEVRTSENGYTMDLMVQITIKNHPSIQRSFYRPLPGLEGVSRQQLLPDYFVKGVQPALGSQWRLAEATGQLSMGQLVHLLGNLVTKYGAVKLEGYPSAAVSRLNARKLPSCNVPSVRSVVEEYSELSSGDEDPFGFCGRAGVISWNAADFDVVNGDAARDTTRLETEADNRMARNCTHGMRLDVRLISAEGLPIRDESNRNNFQILYVAYVRPLLEYANPVVYSGRTKDATIIELVQRAARKMVAGLKSVYYETRLAVLDLFPLEYRRLRGGPNSYLCPV</sequence>
<name>G7YXT4_CLOSI</name>
<dbReference type="AlphaFoldDB" id="G7YXT4"/>
<organism evidence="1 2">
    <name type="scientific">Clonorchis sinensis</name>
    <name type="common">Chinese liver fluke</name>
    <dbReference type="NCBI Taxonomy" id="79923"/>
    <lineage>
        <taxon>Eukaryota</taxon>
        <taxon>Metazoa</taxon>
        <taxon>Spiralia</taxon>
        <taxon>Lophotrochozoa</taxon>
        <taxon>Platyhelminthes</taxon>
        <taxon>Trematoda</taxon>
        <taxon>Digenea</taxon>
        <taxon>Opisthorchiida</taxon>
        <taxon>Opisthorchiata</taxon>
        <taxon>Opisthorchiidae</taxon>
        <taxon>Clonorchis</taxon>
    </lineage>
</organism>
<reference key="2">
    <citation type="submission" date="2011-10" db="EMBL/GenBank/DDBJ databases">
        <title>The genome and transcriptome sequence of Clonorchis sinensis provide insights into the carcinogenic liver fluke.</title>
        <authorList>
            <person name="Wang X."/>
            <person name="Huang Y."/>
            <person name="Chen W."/>
            <person name="Liu H."/>
            <person name="Guo L."/>
            <person name="Chen Y."/>
            <person name="Luo F."/>
            <person name="Zhou W."/>
            <person name="Sun J."/>
            <person name="Mao Q."/>
            <person name="Liang P."/>
            <person name="Zhou C."/>
            <person name="Tian Y."/>
            <person name="Men J."/>
            <person name="Lv X."/>
            <person name="Huang L."/>
            <person name="Zhou J."/>
            <person name="Hu Y."/>
            <person name="Li R."/>
            <person name="Zhang F."/>
            <person name="Lei H."/>
            <person name="Li X."/>
            <person name="Hu X."/>
            <person name="Liang C."/>
            <person name="Xu J."/>
            <person name="Wu Z."/>
            <person name="Yu X."/>
        </authorList>
    </citation>
    <scope>NUCLEOTIDE SEQUENCE</scope>
    <source>
        <strain>Henan</strain>
    </source>
</reference>
<gene>
    <name evidence="1" type="ORF">CLF_113171</name>
</gene>
<evidence type="ECO:0000313" key="2">
    <source>
        <dbReference type="Proteomes" id="UP000008909"/>
    </source>
</evidence>
<feature type="non-terminal residue" evidence="1">
    <location>
        <position position="1"/>
    </location>
</feature>
<dbReference type="EMBL" id="DF145024">
    <property type="protein sequence ID" value="GAA57764.1"/>
    <property type="molecule type" value="Genomic_DNA"/>
</dbReference>
<protein>
    <submittedName>
        <fullName evidence="1">Uncharacterized protein</fullName>
    </submittedName>
</protein>
<evidence type="ECO:0000313" key="1">
    <source>
        <dbReference type="EMBL" id="GAA57764.1"/>
    </source>
</evidence>
<dbReference type="Proteomes" id="UP000008909">
    <property type="component" value="Unassembled WGS sequence"/>
</dbReference>
<proteinExistence type="predicted"/>
<keyword evidence="2" id="KW-1185">Reference proteome</keyword>
<reference evidence="1" key="1">
    <citation type="journal article" date="2011" name="Genome Biol.">
        <title>The draft genome of the carcinogenic human liver fluke Clonorchis sinensis.</title>
        <authorList>
            <person name="Wang X."/>
            <person name="Chen W."/>
            <person name="Huang Y."/>
            <person name="Sun J."/>
            <person name="Men J."/>
            <person name="Liu H."/>
            <person name="Luo F."/>
            <person name="Guo L."/>
            <person name="Lv X."/>
            <person name="Deng C."/>
            <person name="Zhou C."/>
            <person name="Fan Y."/>
            <person name="Li X."/>
            <person name="Huang L."/>
            <person name="Hu Y."/>
            <person name="Liang C."/>
            <person name="Hu X."/>
            <person name="Xu J."/>
            <person name="Yu X."/>
        </authorList>
    </citation>
    <scope>NUCLEOTIDE SEQUENCE [LARGE SCALE GENOMIC DNA]</scope>
    <source>
        <strain evidence="1">Henan</strain>
    </source>
</reference>